<dbReference type="EMBL" id="JAPQFC010000992">
    <property type="protein sequence ID" value="MCY6524980.1"/>
    <property type="molecule type" value="Genomic_DNA"/>
</dbReference>
<reference evidence="1" key="1">
    <citation type="journal article" date="2021" name="Vet Sci">
        <title>O-Serogroups and Pathovirotypes of Escherichia coli Isolated from Post-Weaning Piglets Showing Diarrhoea and/or Oedema in South Korea.</title>
        <authorList>
            <person name="Byun J.W."/>
            <person name="Moon B.Y."/>
            <person name="Do K.H."/>
            <person name="Lee K."/>
            <person name="Lee H.Y."/>
            <person name="Kim W.I."/>
            <person name="So B."/>
            <person name="Lee W.K."/>
        </authorList>
    </citation>
    <scope>NUCLEOTIDE SEQUENCE</scope>
    <source>
        <strain evidence="1">84/14</strain>
    </source>
</reference>
<proteinExistence type="predicted"/>
<accession>A0A9Q4DK63</accession>
<protein>
    <submittedName>
        <fullName evidence="1">Uncharacterized protein</fullName>
    </submittedName>
</protein>
<dbReference type="AlphaFoldDB" id="A0A9Q4DK63"/>
<evidence type="ECO:0000313" key="2">
    <source>
        <dbReference type="Proteomes" id="UP001077788"/>
    </source>
</evidence>
<dbReference type="Proteomes" id="UP001077788">
    <property type="component" value="Unassembled WGS sequence"/>
</dbReference>
<name>A0A9Q4DK63_ACTPL</name>
<reference evidence="1" key="2">
    <citation type="submission" date="2022-12" db="EMBL/GenBank/DDBJ databases">
        <authorList>
            <person name="Kardos G."/>
            <person name="Sarkozi R."/>
            <person name="Laczko L."/>
            <person name="Marton S."/>
            <person name="Makrai L."/>
            <person name="Banyai K."/>
            <person name="Fodor L."/>
        </authorList>
    </citation>
    <scope>NUCLEOTIDE SEQUENCE</scope>
    <source>
        <strain evidence="1">84/14</strain>
    </source>
</reference>
<gene>
    <name evidence="1" type="ORF">OYG11_12300</name>
</gene>
<sequence>ILIELVQKTTIQLLIPIKSLMIVTAVKYSPLWMVFPITIKSTFYLLINQKRLSFVHGGHLLIANYLLDSRMPGNFSKGHVLCVS</sequence>
<evidence type="ECO:0000313" key="1">
    <source>
        <dbReference type="EMBL" id="MCY6524980.1"/>
    </source>
</evidence>
<comment type="caution">
    <text evidence="1">The sequence shown here is derived from an EMBL/GenBank/DDBJ whole genome shotgun (WGS) entry which is preliminary data.</text>
</comment>
<feature type="non-terminal residue" evidence="1">
    <location>
        <position position="1"/>
    </location>
</feature>
<organism evidence="1 2">
    <name type="scientific">Actinobacillus pleuropneumoniae</name>
    <name type="common">Haemophilus pleuropneumoniae</name>
    <dbReference type="NCBI Taxonomy" id="715"/>
    <lineage>
        <taxon>Bacteria</taxon>
        <taxon>Pseudomonadati</taxon>
        <taxon>Pseudomonadota</taxon>
        <taxon>Gammaproteobacteria</taxon>
        <taxon>Pasteurellales</taxon>
        <taxon>Pasteurellaceae</taxon>
        <taxon>Actinobacillus</taxon>
    </lineage>
</organism>